<keyword evidence="3" id="KW-1185">Reference proteome</keyword>
<dbReference type="Gramene" id="TraesPARA_EIv1.0_2266520.1">
    <property type="protein sequence ID" value="TraesPARA_EIv1.0_2266520.1.CDS"/>
    <property type="gene ID" value="TraesPARA_EIv1.0_2266520"/>
</dbReference>
<accession>A0A3B6RFJ9</accession>
<sequence length="93" mass="9864">MADPGVDQGALSVVPCPDCGRNVPSGGGCDFYRWEEAYAAHVATLGLGGATPVVGQVGPGSTMFTTFDLGRFIVQVGFFVTSVTVTYFRLRKW</sequence>
<dbReference type="EnsemblPlants" id="TraesCS7A02G175600.1">
    <property type="protein sequence ID" value="TraesCS7A02G175600.1"/>
    <property type="gene ID" value="TraesCS7A02G175600"/>
</dbReference>
<proteinExistence type="predicted"/>
<reference evidence="2" key="2">
    <citation type="submission" date="2018-10" db="UniProtKB">
        <authorList>
            <consortium name="EnsemblPlants"/>
        </authorList>
    </citation>
    <scope>IDENTIFICATION</scope>
</reference>
<feature type="transmembrane region" description="Helical" evidence="1">
    <location>
        <begin position="72"/>
        <end position="90"/>
    </location>
</feature>
<dbReference type="Gramene" id="TraesRN7A0100383300.1">
    <property type="protein sequence ID" value="TraesRN7A0100383300.1"/>
    <property type="gene ID" value="TraesRN7A0100383300"/>
</dbReference>
<dbReference type="Gramene" id="TraesROB_scaffold_065360_01G000400.1">
    <property type="protein sequence ID" value="TraesROB_scaffold_065360_01G000400.1"/>
    <property type="gene ID" value="TraesROB_scaffold_065360_01G000400"/>
</dbReference>
<dbReference type="Proteomes" id="UP000019116">
    <property type="component" value="Chromosome 7A"/>
</dbReference>
<organism evidence="2">
    <name type="scientific">Triticum aestivum</name>
    <name type="common">Wheat</name>
    <dbReference type="NCBI Taxonomy" id="4565"/>
    <lineage>
        <taxon>Eukaryota</taxon>
        <taxon>Viridiplantae</taxon>
        <taxon>Streptophyta</taxon>
        <taxon>Embryophyta</taxon>
        <taxon>Tracheophyta</taxon>
        <taxon>Spermatophyta</taxon>
        <taxon>Magnoliopsida</taxon>
        <taxon>Liliopsida</taxon>
        <taxon>Poales</taxon>
        <taxon>Poaceae</taxon>
        <taxon>BOP clade</taxon>
        <taxon>Pooideae</taxon>
        <taxon>Triticodae</taxon>
        <taxon>Triticeae</taxon>
        <taxon>Triticinae</taxon>
        <taxon>Triticum</taxon>
    </lineage>
</organism>
<dbReference type="Gramene" id="TraesWEE_scaffold_022972_01G000600.1">
    <property type="protein sequence ID" value="TraesWEE_scaffold_022972_01G000600.1"/>
    <property type="gene ID" value="TraesWEE_scaffold_022972_01G000600"/>
</dbReference>
<dbReference type="Gramene" id="TraesMAC7A03G03863150.1">
    <property type="protein sequence ID" value="TraesMAC7A03G03863150.1"/>
    <property type="gene ID" value="TraesMAC7A03G03863150"/>
</dbReference>
<dbReference type="Gramene" id="TraesJAG7A03G03843240.1">
    <property type="protein sequence ID" value="TraesJAG7A03G03843240.1"/>
    <property type="gene ID" value="TraesJAG7A03G03843240"/>
</dbReference>
<dbReference type="Gramene" id="TraesCS7A03G0412000.1">
    <property type="protein sequence ID" value="TraesCS7A03G0412000.1.CDS"/>
    <property type="gene ID" value="TraesCS7A03G0412000"/>
</dbReference>
<dbReference type="Gramene" id="TraesCLE_scaffold_038007_01G000400.1">
    <property type="protein sequence ID" value="TraesCLE_scaffold_038007_01G000400.1"/>
    <property type="gene ID" value="TraesCLE_scaffold_038007_01G000400"/>
</dbReference>
<dbReference type="Gramene" id="TraesJUL7A03G03897080.1">
    <property type="protein sequence ID" value="TraesJUL7A03G03897080.1"/>
    <property type="gene ID" value="TraesJUL7A03G03897080"/>
</dbReference>
<keyword evidence="1" id="KW-0812">Transmembrane</keyword>
<name>A0A3B6RFJ9_WHEAT</name>
<dbReference type="Gramene" id="TraesARI7A03G03832970.1">
    <property type="protein sequence ID" value="TraesARI7A03G03832970.1"/>
    <property type="gene ID" value="TraesARI7A03G03832970"/>
</dbReference>
<evidence type="ECO:0000256" key="1">
    <source>
        <dbReference type="SAM" id="Phobius"/>
    </source>
</evidence>
<evidence type="ECO:0000313" key="2">
    <source>
        <dbReference type="EnsemblPlants" id="TraesCS7A02G175600.1"/>
    </source>
</evidence>
<dbReference type="Gramene" id="TraesSYM7A03G03813180.1">
    <property type="protein sequence ID" value="TraesSYM7A03G03813180.1"/>
    <property type="gene ID" value="TraesSYM7A03G03813180"/>
</dbReference>
<reference evidence="2" key="1">
    <citation type="submission" date="2018-08" db="EMBL/GenBank/DDBJ databases">
        <authorList>
            <person name="Rossello M."/>
        </authorList>
    </citation>
    <scope>NUCLEOTIDE SEQUENCE [LARGE SCALE GENOMIC DNA]</scope>
    <source>
        <strain evidence="2">cv. Chinese Spring</strain>
    </source>
</reference>
<dbReference type="Gramene" id="TraesSTA7A03G03856940.1">
    <property type="protein sequence ID" value="TraesSTA7A03G03856940.1"/>
    <property type="gene ID" value="TraesSTA7A03G03856940"/>
</dbReference>
<dbReference type="Gramene" id="TraesCS7A02G175600.1">
    <property type="protein sequence ID" value="TraesCS7A02G175600.1"/>
    <property type="gene ID" value="TraesCS7A02G175600"/>
</dbReference>
<dbReference type="Gramene" id="TraesCAD_scaffold_009966_01G000200.1">
    <property type="protein sequence ID" value="TraesCAD_scaffold_009966_01G000200.1"/>
    <property type="gene ID" value="TraesCAD_scaffold_009966_01G000200"/>
</dbReference>
<keyword evidence="1" id="KW-0472">Membrane</keyword>
<protein>
    <submittedName>
        <fullName evidence="2">Uncharacterized protein</fullName>
    </submittedName>
</protein>
<dbReference type="AlphaFoldDB" id="A0A3B6RFJ9"/>
<dbReference type="Gramene" id="TraesLAC7A03G03814610.1">
    <property type="protein sequence ID" value="TraesLAC7A03G03814610.1"/>
    <property type="gene ID" value="TraesLAC7A03G03814610"/>
</dbReference>
<keyword evidence="1" id="KW-1133">Transmembrane helix</keyword>
<evidence type="ECO:0000313" key="3">
    <source>
        <dbReference type="Proteomes" id="UP000019116"/>
    </source>
</evidence>